<reference evidence="1 2" key="1">
    <citation type="submission" date="2018-08" db="EMBL/GenBank/DDBJ databases">
        <title>Henriciella mobilis sp. nov., isolated from seawater.</title>
        <authorList>
            <person name="Cheng H."/>
            <person name="Wu Y.-H."/>
            <person name="Xu X.-W."/>
            <person name="Guo L.-L."/>
        </authorList>
    </citation>
    <scope>NUCLEOTIDE SEQUENCE [LARGE SCALE GENOMIC DNA]</scope>
    <source>
        <strain evidence="1 2">JN25</strain>
    </source>
</reference>
<name>A0A399RIL8_9PROT</name>
<dbReference type="RefSeq" id="WP_119376144.1">
    <property type="nucleotide sequence ID" value="NZ_QWFX01000007.1"/>
</dbReference>
<dbReference type="AlphaFoldDB" id="A0A399RIL8"/>
<organism evidence="1 2">
    <name type="scientific">Henriciella mobilis</name>
    <dbReference type="NCBI Taxonomy" id="2305467"/>
    <lineage>
        <taxon>Bacteria</taxon>
        <taxon>Pseudomonadati</taxon>
        <taxon>Pseudomonadota</taxon>
        <taxon>Alphaproteobacteria</taxon>
        <taxon>Hyphomonadales</taxon>
        <taxon>Hyphomonadaceae</taxon>
        <taxon>Henriciella</taxon>
    </lineage>
</organism>
<proteinExistence type="predicted"/>
<accession>A0A399RIL8</accession>
<protein>
    <submittedName>
        <fullName evidence="1">Uncharacterized protein</fullName>
    </submittedName>
</protein>
<dbReference type="Proteomes" id="UP000266385">
    <property type="component" value="Unassembled WGS sequence"/>
</dbReference>
<dbReference type="OrthoDB" id="7629028at2"/>
<sequence>MNTPRPDVIGSYTVGGRMHFYGSRRTELDRAGVNMVRTLKSFGFSPGSVITNVSTTPEVIQFAPFEYAVQILGMYGTNADLSPYDAGRVESLSRQFNPVAMMGVGRETLDGLKMLGHDAARVFKGRTIWARPDAYEDVKAMPGLDARRCVLAGPVLLFDCASGNLHLDSREWAGSAEGDELRLTSRQVRAEPVVDLGTGVKARMSDVACRCGNHDAVVELL</sequence>
<comment type="caution">
    <text evidence="1">The sequence shown here is derived from an EMBL/GenBank/DDBJ whole genome shotgun (WGS) entry which is preliminary data.</text>
</comment>
<keyword evidence="2" id="KW-1185">Reference proteome</keyword>
<evidence type="ECO:0000313" key="1">
    <source>
        <dbReference type="EMBL" id="RIJ29857.1"/>
    </source>
</evidence>
<dbReference type="EMBL" id="QWFX01000007">
    <property type="protein sequence ID" value="RIJ29857.1"/>
    <property type="molecule type" value="Genomic_DNA"/>
</dbReference>
<gene>
    <name evidence="1" type="ORF">D1223_09150</name>
</gene>
<evidence type="ECO:0000313" key="2">
    <source>
        <dbReference type="Proteomes" id="UP000266385"/>
    </source>
</evidence>